<dbReference type="Gene3D" id="3.90.180.10">
    <property type="entry name" value="Medium-chain alcohol dehydrogenases, catalytic domain"/>
    <property type="match status" value="1"/>
</dbReference>
<dbReference type="Pfam" id="PF08240">
    <property type="entry name" value="ADH_N"/>
    <property type="match status" value="1"/>
</dbReference>
<dbReference type="PANTHER" id="PTHR11695:SF294">
    <property type="entry name" value="RETICULON-4-INTERACTING PROTEIN 1, MITOCHONDRIAL"/>
    <property type="match status" value="1"/>
</dbReference>
<dbReference type="SMART" id="SM00829">
    <property type="entry name" value="PKS_ER"/>
    <property type="match status" value="1"/>
</dbReference>
<dbReference type="EMBL" id="KL197710">
    <property type="protein sequence ID" value="KDQ62898.1"/>
    <property type="molecule type" value="Genomic_DNA"/>
</dbReference>
<gene>
    <name evidence="3" type="ORF">JAAARDRAFT_53120</name>
</gene>
<feature type="domain" description="Enoyl reductase (ER)" evidence="2">
    <location>
        <begin position="16"/>
        <end position="336"/>
    </location>
</feature>
<dbReference type="Gene3D" id="3.40.50.720">
    <property type="entry name" value="NAD(P)-binding Rossmann-like Domain"/>
    <property type="match status" value="1"/>
</dbReference>
<name>A0A067Q774_9AGAM</name>
<dbReference type="InterPro" id="IPR036291">
    <property type="entry name" value="NAD(P)-bd_dom_sf"/>
</dbReference>
<dbReference type="GO" id="GO:0016491">
    <property type="term" value="F:oxidoreductase activity"/>
    <property type="evidence" value="ECO:0007669"/>
    <property type="project" value="InterPro"/>
</dbReference>
<sequence>MAPIPQMQAIHFSKPGSPSVLTLTTTHLPSLESPYDILVKIHSCALNPVDTKIRQGAFPSHPILGFDASGTVIASSPQALYKPGDEVMYAGALGRSGSNAQYGVVDSRIVGRKPKGWTWEDAAGLPLVGLTAWEMLEGHFGLRPFEGTKKEETLLIINGAGGVGSAATQLARKVFNIKNVVVTASRKETIEWAKKNGATHVINHHEELAPQLEKLGLVPTLAFICYDTTTYLEPLCKVMSPWGKIGSIVEVTQPLNFHIMDAFSKSLSFHWEFMLSKPAHQFDLESQGRMLNDLAKAAEEGLVGSLVWRKEVLSVENLRKYHEIVGEGKGMGKVVFEVRDTIE</sequence>
<accession>A0A067Q774</accession>
<evidence type="ECO:0000256" key="1">
    <source>
        <dbReference type="ARBA" id="ARBA00010371"/>
    </source>
</evidence>
<dbReference type="Proteomes" id="UP000027265">
    <property type="component" value="Unassembled WGS sequence"/>
</dbReference>
<dbReference type="AlphaFoldDB" id="A0A067Q774"/>
<dbReference type="STRING" id="933084.A0A067Q774"/>
<dbReference type="CDD" id="cd08252">
    <property type="entry name" value="AL_MDR"/>
    <property type="match status" value="1"/>
</dbReference>
<evidence type="ECO:0000313" key="3">
    <source>
        <dbReference type="EMBL" id="KDQ62898.1"/>
    </source>
</evidence>
<dbReference type="SUPFAM" id="SSF51735">
    <property type="entry name" value="NAD(P)-binding Rossmann-fold domains"/>
    <property type="match status" value="1"/>
</dbReference>
<reference evidence="4" key="1">
    <citation type="journal article" date="2014" name="Proc. Natl. Acad. Sci. U.S.A.">
        <title>Extensive sampling of basidiomycete genomes demonstrates inadequacy of the white-rot/brown-rot paradigm for wood decay fungi.</title>
        <authorList>
            <person name="Riley R."/>
            <person name="Salamov A.A."/>
            <person name="Brown D.W."/>
            <person name="Nagy L.G."/>
            <person name="Floudas D."/>
            <person name="Held B.W."/>
            <person name="Levasseur A."/>
            <person name="Lombard V."/>
            <person name="Morin E."/>
            <person name="Otillar R."/>
            <person name="Lindquist E.A."/>
            <person name="Sun H."/>
            <person name="LaButti K.M."/>
            <person name="Schmutz J."/>
            <person name="Jabbour D."/>
            <person name="Luo H."/>
            <person name="Baker S.E."/>
            <person name="Pisabarro A.G."/>
            <person name="Walton J.D."/>
            <person name="Blanchette R.A."/>
            <person name="Henrissat B."/>
            <person name="Martin F."/>
            <person name="Cullen D."/>
            <person name="Hibbett D.S."/>
            <person name="Grigoriev I.V."/>
        </authorList>
    </citation>
    <scope>NUCLEOTIDE SEQUENCE [LARGE SCALE GENOMIC DNA]</scope>
    <source>
        <strain evidence="4">MUCL 33604</strain>
    </source>
</reference>
<dbReference type="SUPFAM" id="SSF50129">
    <property type="entry name" value="GroES-like"/>
    <property type="match status" value="1"/>
</dbReference>
<dbReference type="GO" id="GO:0008270">
    <property type="term" value="F:zinc ion binding"/>
    <property type="evidence" value="ECO:0007669"/>
    <property type="project" value="InterPro"/>
</dbReference>
<proteinExistence type="inferred from homology"/>
<dbReference type="InterPro" id="IPR011032">
    <property type="entry name" value="GroES-like_sf"/>
</dbReference>
<organism evidence="3 4">
    <name type="scientific">Jaapia argillacea MUCL 33604</name>
    <dbReference type="NCBI Taxonomy" id="933084"/>
    <lineage>
        <taxon>Eukaryota</taxon>
        <taxon>Fungi</taxon>
        <taxon>Dikarya</taxon>
        <taxon>Basidiomycota</taxon>
        <taxon>Agaricomycotina</taxon>
        <taxon>Agaricomycetes</taxon>
        <taxon>Agaricomycetidae</taxon>
        <taxon>Jaapiales</taxon>
        <taxon>Jaapiaceae</taxon>
        <taxon>Jaapia</taxon>
    </lineage>
</organism>
<dbReference type="InterPro" id="IPR013154">
    <property type="entry name" value="ADH-like_N"/>
</dbReference>
<dbReference type="HOGENOM" id="CLU_026673_3_0_1"/>
<dbReference type="InterPro" id="IPR020843">
    <property type="entry name" value="ER"/>
</dbReference>
<dbReference type="Pfam" id="PF00107">
    <property type="entry name" value="ADH_zinc_N"/>
    <property type="match status" value="1"/>
</dbReference>
<dbReference type="InParanoid" id="A0A067Q774"/>
<keyword evidence="4" id="KW-1185">Reference proteome</keyword>
<comment type="similarity">
    <text evidence="1">Belongs to the zinc-containing alcohol dehydrogenase family. Quinone oxidoreductase subfamily.</text>
</comment>
<dbReference type="OrthoDB" id="203908at2759"/>
<dbReference type="InterPro" id="IPR014182">
    <property type="entry name" value="ADH_Zn_typ-1"/>
</dbReference>
<evidence type="ECO:0000313" key="4">
    <source>
        <dbReference type="Proteomes" id="UP000027265"/>
    </source>
</evidence>
<dbReference type="InterPro" id="IPR013149">
    <property type="entry name" value="ADH-like_C"/>
</dbReference>
<dbReference type="InterPro" id="IPR050700">
    <property type="entry name" value="YIM1/Zinc_Alcohol_DH_Fams"/>
</dbReference>
<protein>
    <recommendedName>
        <fullName evidence="2">Enoyl reductase (ER) domain-containing protein</fullName>
    </recommendedName>
</protein>
<evidence type="ECO:0000259" key="2">
    <source>
        <dbReference type="SMART" id="SM00829"/>
    </source>
</evidence>
<dbReference type="PANTHER" id="PTHR11695">
    <property type="entry name" value="ALCOHOL DEHYDROGENASE RELATED"/>
    <property type="match status" value="1"/>
</dbReference>